<proteinExistence type="predicted"/>
<dbReference type="AlphaFoldDB" id="W6T410"/>
<feature type="domain" description="WxL Interacting Protein peptidoglycan binding" evidence="3">
    <location>
        <begin position="36"/>
        <end position="156"/>
    </location>
</feature>
<dbReference type="eggNOG" id="COG4072">
    <property type="taxonomic scope" value="Bacteria"/>
</dbReference>
<feature type="domain" description="WxL Interacting Protein host binding" evidence="4">
    <location>
        <begin position="170"/>
        <end position="302"/>
    </location>
</feature>
<protein>
    <submittedName>
        <fullName evidence="5">Cell surface protein</fullName>
    </submittedName>
</protein>
<evidence type="ECO:0000313" key="6">
    <source>
        <dbReference type="Proteomes" id="UP000019247"/>
    </source>
</evidence>
<keyword evidence="1" id="KW-0812">Transmembrane</keyword>
<evidence type="ECO:0000313" key="5">
    <source>
        <dbReference type="EMBL" id="ETY72519.1"/>
    </source>
</evidence>
<dbReference type="InterPro" id="IPR021759">
    <property type="entry name" value="WxLIP_HBD"/>
</dbReference>
<reference evidence="5 6" key="1">
    <citation type="journal article" date="2014" name="Genome Announc.">
        <title>Genome Sequence of Lactobacillus fabifermentans Strain T30PCM01, Isolated from Fermenting Grape Marc.</title>
        <authorList>
            <person name="Treu L."/>
            <person name="Vendramin V."/>
            <person name="Bovo B."/>
            <person name="Giacomini A."/>
            <person name="Corich V."/>
            <person name="Campanaro S."/>
        </authorList>
    </citation>
    <scope>NUCLEOTIDE SEQUENCE [LARGE SCALE GENOMIC DNA]</scope>
    <source>
        <strain evidence="5 6">T30PCM01</strain>
    </source>
</reference>
<sequence length="348" mass="38452">MDKLKKLWLGLVALVGLISFSSGQIQAANVTNNVGYTVKATLPANQINAKNTFFDLRIHAGQTETLRATIYNQTNRDIKVKTAIHTAWTNANGTIDYTNTTNTYDSSLQYPMSTLTKIQGAQTLTIPANGHQVVHATVRVPQTSFNGVILGGWFFKRVDQKVTGTVKGASNIRNAYSYVIGLKYTLGKLPAPTVKLGSVGAGTFNYHRGIIVNLRNPRAIMIPNLTTQTTITNRQTQQVVKKQTQKNIQLAPNTVYRYPLLTGQTALKAGRYHLHMIVKNSSHRWVLDRDFTISASQAKQANAAIGDHQGLSVWLVLALGALAMLILVLLIWLIIVLIRRHKRQNTAE</sequence>
<dbReference type="InterPro" id="IPR010317">
    <property type="entry name" value="WxLIP_PGBD"/>
</dbReference>
<dbReference type="HOGENOM" id="CLU_051987_2_0_9"/>
<evidence type="ECO:0000259" key="3">
    <source>
        <dbReference type="Pfam" id="PF06030"/>
    </source>
</evidence>
<dbReference type="PATRIC" id="fig|1400520.3.peg.3268"/>
<keyword evidence="2" id="KW-0732">Signal</keyword>
<organism evidence="5 6">
    <name type="scientific">Lactiplantibacillus fabifermentans T30PCM01</name>
    <dbReference type="NCBI Taxonomy" id="1400520"/>
    <lineage>
        <taxon>Bacteria</taxon>
        <taxon>Bacillati</taxon>
        <taxon>Bacillota</taxon>
        <taxon>Bacilli</taxon>
        <taxon>Lactobacillales</taxon>
        <taxon>Lactobacillaceae</taxon>
        <taxon>Lactiplantibacillus</taxon>
    </lineage>
</organism>
<accession>W6T410</accession>
<dbReference type="STRING" id="1400520.LFAB_16625"/>
<dbReference type="Proteomes" id="UP000019247">
    <property type="component" value="Unassembled WGS sequence"/>
</dbReference>
<dbReference type="RefSeq" id="WP_033614855.1">
    <property type="nucleotide sequence ID" value="NZ_KK036540.1"/>
</dbReference>
<comment type="caution">
    <text evidence="5">The sequence shown here is derived from an EMBL/GenBank/DDBJ whole genome shotgun (WGS) entry which is preliminary data.</text>
</comment>
<dbReference type="OrthoDB" id="2365961at2"/>
<evidence type="ECO:0000256" key="1">
    <source>
        <dbReference type="SAM" id="Phobius"/>
    </source>
</evidence>
<dbReference type="Pfam" id="PF11797">
    <property type="entry name" value="WxLIP_HBD"/>
    <property type="match status" value="1"/>
</dbReference>
<feature type="chain" id="PRO_5005716492" evidence="2">
    <location>
        <begin position="28"/>
        <end position="348"/>
    </location>
</feature>
<feature type="transmembrane region" description="Helical" evidence="1">
    <location>
        <begin position="313"/>
        <end position="338"/>
    </location>
</feature>
<evidence type="ECO:0000259" key="4">
    <source>
        <dbReference type="Pfam" id="PF11797"/>
    </source>
</evidence>
<dbReference type="EMBL" id="AWWK01000094">
    <property type="protein sequence ID" value="ETY72519.1"/>
    <property type="molecule type" value="Genomic_DNA"/>
</dbReference>
<evidence type="ECO:0000256" key="2">
    <source>
        <dbReference type="SAM" id="SignalP"/>
    </source>
</evidence>
<gene>
    <name evidence="5" type="ORF">LFAB_16625</name>
</gene>
<feature type="signal peptide" evidence="2">
    <location>
        <begin position="1"/>
        <end position="27"/>
    </location>
</feature>
<keyword evidence="1" id="KW-0472">Membrane</keyword>
<name>W6T410_9LACO</name>
<dbReference type="Pfam" id="PF06030">
    <property type="entry name" value="WxLIP_PGBD"/>
    <property type="match status" value="1"/>
</dbReference>
<keyword evidence="1" id="KW-1133">Transmembrane helix</keyword>